<accession>A0AAE2CH21</accession>
<reference evidence="1" key="2">
    <citation type="journal article" date="2024" name="Plant">
        <title>Genomic evolution and insights into agronomic trait innovations of Sesamum species.</title>
        <authorList>
            <person name="Miao H."/>
            <person name="Wang L."/>
            <person name="Qu L."/>
            <person name="Liu H."/>
            <person name="Sun Y."/>
            <person name="Le M."/>
            <person name="Wang Q."/>
            <person name="Wei S."/>
            <person name="Zheng Y."/>
            <person name="Lin W."/>
            <person name="Duan Y."/>
            <person name="Cao H."/>
            <person name="Xiong S."/>
            <person name="Wang X."/>
            <person name="Wei L."/>
            <person name="Li C."/>
            <person name="Ma Q."/>
            <person name="Ju M."/>
            <person name="Zhao R."/>
            <person name="Li G."/>
            <person name="Mu C."/>
            <person name="Tian Q."/>
            <person name="Mei H."/>
            <person name="Zhang T."/>
            <person name="Gao T."/>
            <person name="Zhang H."/>
        </authorList>
    </citation>
    <scope>NUCLEOTIDE SEQUENCE</scope>
    <source>
        <strain evidence="1">3651</strain>
    </source>
</reference>
<comment type="caution">
    <text evidence="1">The sequence shown here is derived from an EMBL/GenBank/DDBJ whole genome shotgun (WGS) entry which is preliminary data.</text>
</comment>
<proteinExistence type="predicted"/>
<keyword evidence="2" id="KW-1185">Reference proteome</keyword>
<protein>
    <submittedName>
        <fullName evidence="1">Uncharacterized protein</fullName>
    </submittedName>
</protein>
<dbReference type="Proteomes" id="UP001293254">
    <property type="component" value="Unassembled WGS sequence"/>
</dbReference>
<evidence type="ECO:0000313" key="2">
    <source>
        <dbReference type="Proteomes" id="UP001293254"/>
    </source>
</evidence>
<name>A0AAE2CH21_9LAMI</name>
<dbReference type="EMBL" id="JACGWO010000008">
    <property type="protein sequence ID" value="KAK4421790.1"/>
    <property type="molecule type" value="Genomic_DNA"/>
</dbReference>
<sequence>MEDLEPVNHLFDKTLQLDLLEDENVISENLNRSTKFPIIAEVLCEKPLNNKAIKTTLSNVWKIPPKTPTNIIDQNTLLENVDDRSHLRHQSPWSFRGNLVS</sequence>
<organism evidence="1 2">
    <name type="scientific">Sesamum alatum</name>
    <dbReference type="NCBI Taxonomy" id="300844"/>
    <lineage>
        <taxon>Eukaryota</taxon>
        <taxon>Viridiplantae</taxon>
        <taxon>Streptophyta</taxon>
        <taxon>Embryophyta</taxon>
        <taxon>Tracheophyta</taxon>
        <taxon>Spermatophyta</taxon>
        <taxon>Magnoliopsida</taxon>
        <taxon>eudicotyledons</taxon>
        <taxon>Gunneridae</taxon>
        <taxon>Pentapetalae</taxon>
        <taxon>asterids</taxon>
        <taxon>lamiids</taxon>
        <taxon>Lamiales</taxon>
        <taxon>Pedaliaceae</taxon>
        <taxon>Sesamum</taxon>
    </lineage>
</organism>
<dbReference type="AlphaFoldDB" id="A0AAE2CH21"/>
<gene>
    <name evidence="1" type="ORF">Salat_2129600</name>
</gene>
<reference evidence="1" key="1">
    <citation type="submission" date="2020-06" db="EMBL/GenBank/DDBJ databases">
        <authorList>
            <person name="Li T."/>
            <person name="Hu X."/>
            <person name="Zhang T."/>
            <person name="Song X."/>
            <person name="Zhang H."/>
            <person name="Dai N."/>
            <person name="Sheng W."/>
            <person name="Hou X."/>
            <person name="Wei L."/>
        </authorList>
    </citation>
    <scope>NUCLEOTIDE SEQUENCE</scope>
    <source>
        <strain evidence="1">3651</strain>
        <tissue evidence="1">Leaf</tissue>
    </source>
</reference>
<evidence type="ECO:0000313" key="1">
    <source>
        <dbReference type="EMBL" id="KAK4421790.1"/>
    </source>
</evidence>